<dbReference type="OrthoDB" id="6612422at2759"/>
<dbReference type="Pfam" id="PF13855">
    <property type="entry name" value="LRR_8"/>
    <property type="match status" value="2"/>
</dbReference>
<keyword evidence="1" id="KW-0433">Leucine-rich repeat</keyword>
<dbReference type="PANTHER" id="PTHR46652">
    <property type="entry name" value="LEUCINE-RICH REPEAT AND IQ DOMAIN-CONTAINING PROTEIN 1-RELATED"/>
    <property type="match status" value="1"/>
</dbReference>
<evidence type="ECO:0000256" key="1">
    <source>
        <dbReference type="ARBA" id="ARBA00022614"/>
    </source>
</evidence>
<name>A0A8S9XB11_APOLU</name>
<dbReference type="EMBL" id="WIXP02000009">
    <property type="protein sequence ID" value="KAF6205724.1"/>
    <property type="molecule type" value="Genomic_DNA"/>
</dbReference>
<dbReference type="InterPro" id="IPR001611">
    <property type="entry name" value="Leu-rich_rpt"/>
</dbReference>
<dbReference type="PANTHER" id="PTHR46652:SF3">
    <property type="entry name" value="LEUCINE-RICH REPEAT-CONTAINING PROTEIN 9"/>
    <property type="match status" value="1"/>
</dbReference>
<sequence>MDRSVASTIEDLSCTIDGSIARLKDGRDDRDIILESFFYDITGHIDNFKNLTNLRLKVFIVIGQPVTSLEGIEQLKNLTELWVCECYISDSSAVNGCPELKKLHLYSNHIRSIPKMTGLNQLSSLSLASNNISVLQPLFSESLRELNLADNHISDLSPLTMCKQLEILNLAGNNVKTLPALVPLSKLPKLRYLYFVDQMYTFSPVSSLVNYRSFLVHLIEQLKCLDSIPVESEERENCKNFYDRKFRYYRVLYNNCINTFFTEHKKLLSQSYKELNTLRNATMNATVTLHKTSDTSSTGKECRKRLQKYEVSQFHWECKHIDWLPRLEKELTVRYTFLGMEMTQYGNVNFFHYTKEAVNILSSVSEVLQSFICPYTKRNIKLISAEVDQVIQIVNVQHHCFDRFKGVKEILGIGVMQSQFFIIGEPVHISDATRWPFNFMKDYTTLREENAMKCTVTNSVAIADSQWLDKNGVTKNVLVMKDRLSGKRVLLLGYVISDELMGSFSRENTARMHLKSNDEPTEHCYHCSIYSSVIPENVIPAFIVEYRYIYRDNQFMTFGGDDFTVPENEAVVFKHATASSKLNTSSWQTLTVLNLSKMLISTFGPLSVFEGIVDLDVSFNLISSLHEIVKIFPNLVTLNAKFNDISSTNMGKEMKSLKLLNLKYNKLTKYVLSLQWLRKYCKSLDKLEIGFNPLNDVHDPVHMKYIIVKYFPEMRKLDDDWLDDVKGGNKEYKFCMKDFPSAVLTNSQLDEIKASPKVQYTGAMCIQDNCTPTSHSALNEYRELICVYLNKSKPFQTIDIDVKKTSLKFLTVKNNLLSTLDFVSEFSKIEELDFSYNMIQSISTVFDTLKYLCKLNLSSNYLKDVEGFAKAELPSLQVLNLSYNCIRKLEGLKNLKTLEELYVAGNELRKWDYLQFIKEWKHLKIIDLSGNAIEDEEMLRKFLIYHGTHLEYINGVPVSEEEITDANDTLSGTLNKNYLVKIYKPNQIKLLTELTVKKCGIRKTNFRDPDFQNLTSINLESNALTTMGSLSYLKQLKHLGLANNKVSCFGDVKRTFDNLESLHLNFNNITDLVPLELERFPKLTALYLQDNQLTSTEGIKELRRLQYLVLDRNKLTVVKQEEMQLEVLKELYVEYNQIRDVAFLRNLRNLKRLFLAHNKIQDQSSVEHFSCLKKLSELTMAGNPVCRLNSHYLLLLTLVPKLTHLDGHSVEAQGEAP</sequence>
<dbReference type="SUPFAM" id="SSF52058">
    <property type="entry name" value="L domain-like"/>
    <property type="match status" value="2"/>
</dbReference>
<evidence type="ECO:0008006" key="5">
    <source>
        <dbReference type="Google" id="ProtNLM"/>
    </source>
</evidence>
<gene>
    <name evidence="3" type="ORF">GE061_019897</name>
</gene>
<dbReference type="SMART" id="SM00369">
    <property type="entry name" value="LRR_TYP"/>
    <property type="match status" value="10"/>
</dbReference>
<reference evidence="3" key="1">
    <citation type="journal article" date="2021" name="Mol. Ecol. Resour.">
        <title>Apolygus lucorum genome provides insights into omnivorousness and mesophyll feeding.</title>
        <authorList>
            <person name="Liu Y."/>
            <person name="Liu H."/>
            <person name="Wang H."/>
            <person name="Huang T."/>
            <person name="Liu B."/>
            <person name="Yang B."/>
            <person name="Yin L."/>
            <person name="Li B."/>
            <person name="Zhang Y."/>
            <person name="Zhang S."/>
            <person name="Jiang F."/>
            <person name="Zhang X."/>
            <person name="Ren Y."/>
            <person name="Wang B."/>
            <person name="Wang S."/>
            <person name="Lu Y."/>
            <person name="Wu K."/>
            <person name="Fan W."/>
            <person name="Wang G."/>
        </authorList>
    </citation>
    <scope>NUCLEOTIDE SEQUENCE</scope>
    <source>
        <strain evidence="3">12Hb</strain>
    </source>
</reference>
<dbReference type="PROSITE" id="PS51450">
    <property type="entry name" value="LRR"/>
    <property type="match status" value="9"/>
</dbReference>
<comment type="caution">
    <text evidence="3">The sequence shown here is derived from an EMBL/GenBank/DDBJ whole genome shotgun (WGS) entry which is preliminary data.</text>
</comment>
<keyword evidence="2" id="KW-0677">Repeat</keyword>
<dbReference type="SUPFAM" id="SSF52075">
    <property type="entry name" value="Outer arm dynein light chain 1"/>
    <property type="match status" value="1"/>
</dbReference>
<dbReference type="AlphaFoldDB" id="A0A8S9XB11"/>
<dbReference type="Gene3D" id="3.80.10.10">
    <property type="entry name" value="Ribonuclease Inhibitor"/>
    <property type="match status" value="6"/>
</dbReference>
<dbReference type="InterPro" id="IPR032675">
    <property type="entry name" value="LRR_dom_sf"/>
</dbReference>
<proteinExistence type="predicted"/>
<dbReference type="Pfam" id="PF13516">
    <property type="entry name" value="LRR_6"/>
    <property type="match status" value="1"/>
</dbReference>
<keyword evidence="4" id="KW-1185">Reference proteome</keyword>
<dbReference type="InterPro" id="IPR025875">
    <property type="entry name" value="Leu-rich_rpt_4"/>
</dbReference>
<dbReference type="SMART" id="SM00368">
    <property type="entry name" value="LRR_RI"/>
    <property type="match status" value="5"/>
</dbReference>
<dbReference type="InterPro" id="IPR003591">
    <property type="entry name" value="Leu-rich_rpt_typical-subtyp"/>
</dbReference>
<evidence type="ECO:0000313" key="3">
    <source>
        <dbReference type="EMBL" id="KAF6205724.1"/>
    </source>
</evidence>
<accession>A0A8S9XB11</accession>
<evidence type="ECO:0000256" key="2">
    <source>
        <dbReference type="ARBA" id="ARBA00022737"/>
    </source>
</evidence>
<dbReference type="InterPro" id="IPR050836">
    <property type="entry name" value="SDS22/Internalin_LRR"/>
</dbReference>
<evidence type="ECO:0000313" key="4">
    <source>
        <dbReference type="Proteomes" id="UP000466442"/>
    </source>
</evidence>
<organism evidence="3 4">
    <name type="scientific">Apolygus lucorum</name>
    <name type="common">Small green plant bug</name>
    <name type="synonym">Lygocoris lucorum</name>
    <dbReference type="NCBI Taxonomy" id="248454"/>
    <lineage>
        <taxon>Eukaryota</taxon>
        <taxon>Metazoa</taxon>
        <taxon>Ecdysozoa</taxon>
        <taxon>Arthropoda</taxon>
        <taxon>Hexapoda</taxon>
        <taxon>Insecta</taxon>
        <taxon>Pterygota</taxon>
        <taxon>Neoptera</taxon>
        <taxon>Paraneoptera</taxon>
        <taxon>Hemiptera</taxon>
        <taxon>Heteroptera</taxon>
        <taxon>Panheteroptera</taxon>
        <taxon>Cimicomorpha</taxon>
        <taxon>Miridae</taxon>
        <taxon>Mirini</taxon>
        <taxon>Apolygus</taxon>
    </lineage>
</organism>
<dbReference type="Proteomes" id="UP000466442">
    <property type="component" value="Linkage Group LG9"/>
</dbReference>
<protein>
    <recommendedName>
        <fullName evidence="5">Protein phosphatase 1 regulatory subunit 7</fullName>
    </recommendedName>
</protein>
<dbReference type="SMART" id="SM00365">
    <property type="entry name" value="LRR_SD22"/>
    <property type="match status" value="10"/>
</dbReference>
<dbReference type="Pfam" id="PF12799">
    <property type="entry name" value="LRR_4"/>
    <property type="match status" value="2"/>
</dbReference>
<dbReference type="SMART" id="SM00364">
    <property type="entry name" value="LRR_BAC"/>
    <property type="match status" value="7"/>
</dbReference>